<dbReference type="InterPro" id="IPR003010">
    <property type="entry name" value="C-N_Hydrolase"/>
</dbReference>
<organism evidence="7 8">
    <name type="scientific">Candidatus Egerieousia excrementavium</name>
    <dbReference type="NCBI Taxonomy" id="2840778"/>
    <lineage>
        <taxon>Bacteria</taxon>
        <taxon>Pseudomonadati</taxon>
        <taxon>Bacteroidota</taxon>
        <taxon>Bacteroidia</taxon>
        <taxon>Bacteroidales</taxon>
        <taxon>Candidatus Egerieousia</taxon>
    </lineage>
</organism>
<dbReference type="SUPFAM" id="SSF56317">
    <property type="entry name" value="Carbon-nitrogen hydrolase"/>
    <property type="match status" value="1"/>
</dbReference>
<dbReference type="InterPro" id="IPR001110">
    <property type="entry name" value="UPF0012_CS"/>
</dbReference>
<dbReference type="FunFam" id="3.60.110.10:FF:000004">
    <property type="entry name" value="Carbon-nitrogen hydrolase"/>
    <property type="match status" value="1"/>
</dbReference>
<proteinExistence type="inferred from homology"/>
<reference evidence="7" key="2">
    <citation type="journal article" date="2021" name="PeerJ">
        <title>Extensive microbial diversity within the chicken gut microbiome revealed by metagenomics and culture.</title>
        <authorList>
            <person name="Gilroy R."/>
            <person name="Ravi A."/>
            <person name="Getino M."/>
            <person name="Pursley I."/>
            <person name="Horton D.L."/>
            <person name="Alikhan N.F."/>
            <person name="Baker D."/>
            <person name="Gharbi K."/>
            <person name="Hall N."/>
            <person name="Watson M."/>
            <person name="Adriaenssens E.M."/>
            <person name="Foster-Nyarko E."/>
            <person name="Jarju S."/>
            <person name="Secka A."/>
            <person name="Antonio M."/>
            <person name="Oren A."/>
            <person name="Chaudhuri R.R."/>
            <person name="La Ragione R."/>
            <person name="Hildebrand F."/>
            <person name="Pallen M.J."/>
        </authorList>
    </citation>
    <scope>NUCLEOTIDE SEQUENCE</scope>
    <source>
        <strain evidence="7">15467</strain>
    </source>
</reference>
<evidence type="ECO:0000313" key="8">
    <source>
        <dbReference type="Proteomes" id="UP000823635"/>
    </source>
</evidence>
<dbReference type="NCBIfam" id="NF007757">
    <property type="entry name" value="PRK10438.1"/>
    <property type="match status" value="1"/>
</dbReference>
<dbReference type="Gene3D" id="3.60.110.10">
    <property type="entry name" value="Carbon-nitrogen hydrolase"/>
    <property type="match status" value="1"/>
</dbReference>
<protein>
    <recommendedName>
        <fullName evidence="5">Omega-amidase YafV</fullName>
        <ecNumber evidence="3">3.5.1.3</ecNumber>
    </recommendedName>
</protein>
<keyword evidence="2" id="KW-0378">Hydrolase</keyword>
<evidence type="ECO:0000256" key="5">
    <source>
        <dbReference type="ARBA" id="ARBA00072139"/>
    </source>
</evidence>
<name>A0A9D9DPM7_9BACT</name>
<dbReference type="PANTHER" id="PTHR47799">
    <property type="entry name" value="OMEGA-AMIDASE YAFV"/>
    <property type="match status" value="1"/>
</dbReference>
<comment type="caution">
    <text evidence="7">The sequence shown here is derived from an EMBL/GenBank/DDBJ whole genome shotgun (WGS) entry which is preliminary data.</text>
</comment>
<evidence type="ECO:0000256" key="4">
    <source>
        <dbReference type="ARBA" id="ARBA00052904"/>
    </source>
</evidence>
<dbReference type="EC" id="3.5.1.3" evidence="3"/>
<evidence type="ECO:0000256" key="2">
    <source>
        <dbReference type="ARBA" id="ARBA00022801"/>
    </source>
</evidence>
<evidence type="ECO:0000256" key="1">
    <source>
        <dbReference type="ARBA" id="ARBA00010613"/>
    </source>
</evidence>
<gene>
    <name evidence="7" type="ORF">IAC68_03130</name>
</gene>
<dbReference type="Pfam" id="PF00795">
    <property type="entry name" value="CN_hydrolase"/>
    <property type="match status" value="1"/>
</dbReference>
<comment type="similarity">
    <text evidence="1">Belongs to the carbon-nitrogen hydrolase superfamily. NIT1/NIT2 family.</text>
</comment>
<dbReference type="InterPro" id="IPR052737">
    <property type="entry name" value="Omega-amidase_YafV"/>
</dbReference>
<dbReference type="GO" id="GO:0050152">
    <property type="term" value="F:omega-amidase activity"/>
    <property type="evidence" value="ECO:0007669"/>
    <property type="project" value="UniProtKB-EC"/>
</dbReference>
<evidence type="ECO:0000259" key="6">
    <source>
        <dbReference type="PROSITE" id="PS50263"/>
    </source>
</evidence>
<evidence type="ECO:0000313" key="7">
    <source>
        <dbReference type="EMBL" id="MBO8428909.1"/>
    </source>
</evidence>
<dbReference type="GO" id="GO:0106008">
    <property type="term" value="F:2-oxoglutaramate amidase activity"/>
    <property type="evidence" value="ECO:0007669"/>
    <property type="project" value="TreeGrafter"/>
</dbReference>
<dbReference type="EMBL" id="JADINB010000068">
    <property type="protein sequence ID" value="MBO8428909.1"/>
    <property type="molecule type" value="Genomic_DNA"/>
</dbReference>
<dbReference type="Proteomes" id="UP000823635">
    <property type="component" value="Unassembled WGS sequence"/>
</dbReference>
<accession>A0A9D9DPM7</accession>
<dbReference type="PANTHER" id="PTHR47799:SF1">
    <property type="entry name" value="OMEGA-AMIDASE YAFV"/>
    <property type="match status" value="1"/>
</dbReference>
<sequence length="257" mass="29206">MKDMLKVALLQKEIAWGDPVKNRESFSNAISRCGRADLYILPEMFSTGFCSKSQFFAEPSGNSSLGWMKECALRFNAAIAGSIAIDEGGTCYNRFYFVKPNGETVFYDKRHLFTYGGEDNFFKGGKERRIIEYKGFRILLQVCYDLRFPVFSRNMQDYDLAIYVASWPASRAEVWSALLKARAIENQCYVIGVNRVGDDPESHYSGNSAVIDAYGHTVAACTPEKEDTVCAELDLAELEEFRKKFPVLEDRDIFELK</sequence>
<dbReference type="InterPro" id="IPR036526">
    <property type="entry name" value="C-N_Hydrolase_sf"/>
</dbReference>
<feature type="domain" description="CN hydrolase" evidence="6">
    <location>
        <begin position="5"/>
        <end position="235"/>
    </location>
</feature>
<dbReference type="CDD" id="cd07575">
    <property type="entry name" value="Xc-1258_like"/>
    <property type="match status" value="1"/>
</dbReference>
<dbReference type="PROSITE" id="PS01227">
    <property type="entry name" value="UPF0012"/>
    <property type="match status" value="1"/>
</dbReference>
<dbReference type="PROSITE" id="PS50263">
    <property type="entry name" value="CN_HYDROLASE"/>
    <property type="match status" value="1"/>
</dbReference>
<comment type="catalytic activity">
    <reaction evidence="4">
        <text>a monoamide of a dicarboxylate + H2O = a dicarboxylate + NH4(+)</text>
        <dbReference type="Rhea" id="RHEA:11716"/>
        <dbReference type="ChEBI" id="CHEBI:15377"/>
        <dbReference type="ChEBI" id="CHEBI:28938"/>
        <dbReference type="ChEBI" id="CHEBI:28965"/>
        <dbReference type="ChEBI" id="CHEBI:77450"/>
        <dbReference type="EC" id="3.5.1.3"/>
    </reaction>
</comment>
<reference evidence="7" key="1">
    <citation type="submission" date="2020-10" db="EMBL/GenBank/DDBJ databases">
        <authorList>
            <person name="Gilroy R."/>
        </authorList>
    </citation>
    <scope>NUCLEOTIDE SEQUENCE</scope>
    <source>
        <strain evidence="7">15467</strain>
    </source>
</reference>
<dbReference type="AlphaFoldDB" id="A0A9D9DPM7"/>
<evidence type="ECO:0000256" key="3">
    <source>
        <dbReference type="ARBA" id="ARBA00039118"/>
    </source>
</evidence>